<sequence>MEKVYEELDEVKAANEKLRADFRAKTELLENLKKVQNKQLIEIQEARSVIEKQGFESEEKAREISELKRTNEDLQRCLREKDSVLKRLNEVNDKLRADGEEKNRGFEEERRKLVLALDEASEKNIDLERKGNAYRAEIEGLKGSLAAAEKKKTEAEKTVRALKEARGRDDVAVKLEEEKAQVEEKLKWKKEQFKHLEEAYEKLNNTFESRKKEWEEERSTILDEIYSLQTKVDSQIRISEDLEKKLQMCNSVLTQEETRRKHLEIQVSELKAKYEDAFAECRDARTQLDELVGKRDEEVAELRHSLSTKEAYFKEMKYENGKLEQENRELLASLRELQEATIQGSGSSALSKLKNKLRNLENVHKNCSANLRSRESEWRSQLEKMAEEMSDYKSQLGSKEAAVNELELELENFHSSADIMRLQYEEISVMFLVLSRTVSEAQSRLVNVTDEQTKDERSKEKRCSILIEELEQKSVALAKAREETEAERERVACLLKRVETLDHFEEQNLQMQKEVERYRQTVEESSKLQTQMKEKLKEAEIDFEEKLLQVCDALDNTNSDLVAEREKVMNLTRQIESFGVIKEKNLVMEKELQKHKEMLEESEKRRMVLEELESDSKENIRELCSKVDTAYAKLAEEVEKNVSLIRKTESIDQNEEQRHRELESYKERLEKVTKSQTLLQEKVVEVESHSKRKLAEVSEALEAANCELSDKTSEAYQLEFQLWVWKSIAKRLKVELEQNQNLRKRVEASLLEQVTLGDAMRQERNELVDKLKAAAMSDSEKEILIKIMRENDKNLEEVQREVELSQQESLTRELEGALFAHITAERVLQNERDELESSLKSVSLLLEEKQNEAIMVYKAWEKLAADKIITEVETEAKKLMIIELEEDISSISQKLERSDEYVSCFRVELESKQGELKEVTTQMQEKLRTSEADKTELVKQVTSLSSERQDLLCFISELENGMSKQCDEDTKLMKALEKTVQHYDGFGKENNNVGSPRLVMKHEDVASLVVSHMSTMGEVTVGSQCHTLLDMRDFTGARSLVKMNKQLGKDWQKLDQVEAICDVIIAAENRLPNGFMDYYGMLRATRFGPVVLDDFRRLMKLLDWRCNGLPSSQEAAQYAYQAWSMLSKPVMKARYDLDISSPMVRGNNHVGVAQLGFPEGSSFVLKEQSPNQDIGRGNDNEVVVISDDDDDGDEDIITMARTAKVFKINGKRVKFIPLKKKKRKDSSTSNLEQGMRPLSQRYNATAYSATIGRNFFTNGASSSNLFTSRGYSANAKPKSKTESKEMAAKKHSDAERRRRLRINYQFEALRTILPNLIKQDKASVLGETVRYFKELKKLVNEIPTTPSLEDSLRLGQCKNRDFARVVFNCSDREGLMSEVAESMKAADAKAVRAEMMTVGGRTKCVLFVQGVNGNEGLVKLKKALKPVVNRKLEAENNNNAGSLLPQQQ</sequence>
<protein>
    <recommendedName>
        <fullName evidence="7">BHLH domain-containing protein</fullName>
    </recommendedName>
</protein>
<dbReference type="SUPFAM" id="SSF47459">
    <property type="entry name" value="HLH, helix-loop-helix DNA-binding domain"/>
    <property type="match status" value="1"/>
</dbReference>
<evidence type="ECO:0000256" key="1">
    <source>
        <dbReference type="ARBA" id="ARBA00004123"/>
    </source>
</evidence>
<reference evidence="8 9" key="1">
    <citation type="submission" date="2021-03" db="EMBL/GenBank/DDBJ databases">
        <authorList>
            <person name="King G.J."/>
            <person name="Bancroft I."/>
            <person name="Baten A."/>
            <person name="Bloomfield J."/>
            <person name="Borpatragohain P."/>
            <person name="He Z."/>
            <person name="Irish N."/>
            <person name="Irwin J."/>
            <person name="Liu K."/>
            <person name="Mauleon R.P."/>
            <person name="Moore J."/>
            <person name="Morris R."/>
            <person name="Ostergaard L."/>
            <person name="Wang B."/>
            <person name="Wells R."/>
        </authorList>
    </citation>
    <scope>NUCLEOTIDE SEQUENCE [LARGE SCALE GENOMIC DNA]</scope>
    <source>
        <strain evidence="8">R-o-18</strain>
        <tissue evidence="8">Leaf</tissue>
    </source>
</reference>
<feature type="coiled-coil region" evidence="5">
    <location>
        <begin position="253"/>
        <end position="287"/>
    </location>
</feature>
<dbReference type="InterPro" id="IPR040262">
    <property type="entry name" value="At4g38062-like"/>
</dbReference>
<evidence type="ECO:0000256" key="5">
    <source>
        <dbReference type="SAM" id="Coils"/>
    </source>
</evidence>
<feature type="compositionally biased region" description="Basic and acidic residues" evidence="6">
    <location>
        <begin position="1279"/>
        <end position="1294"/>
    </location>
</feature>
<organism evidence="8 9">
    <name type="scientific">Brassica rapa subsp. trilocularis</name>
    <dbReference type="NCBI Taxonomy" id="1813537"/>
    <lineage>
        <taxon>Eukaryota</taxon>
        <taxon>Viridiplantae</taxon>
        <taxon>Streptophyta</taxon>
        <taxon>Embryophyta</taxon>
        <taxon>Tracheophyta</taxon>
        <taxon>Spermatophyta</taxon>
        <taxon>Magnoliopsida</taxon>
        <taxon>eudicotyledons</taxon>
        <taxon>Gunneridae</taxon>
        <taxon>Pentapetalae</taxon>
        <taxon>rosids</taxon>
        <taxon>malvids</taxon>
        <taxon>Brassicales</taxon>
        <taxon>Brassicaceae</taxon>
        <taxon>Brassiceae</taxon>
        <taxon>Brassica</taxon>
    </lineage>
</organism>
<dbReference type="EMBL" id="JADBGQ010000007">
    <property type="protein sequence ID" value="KAG5390221.1"/>
    <property type="molecule type" value="Genomic_DNA"/>
</dbReference>
<comment type="caution">
    <text evidence="8">The sequence shown here is derived from an EMBL/GenBank/DDBJ whole genome shotgun (WGS) entry which is preliminary data.</text>
</comment>
<evidence type="ECO:0000259" key="7">
    <source>
        <dbReference type="PROSITE" id="PS50888"/>
    </source>
</evidence>
<keyword evidence="4" id="KW-0539">Nucleus</keyword>
<feature type="coiled-coil region" evidence="5">
    <location>
        <begin position="320"/>
        <end position="409"/>
    </location>
</feature>
<dbReference type="PANTHER" id="PTHR45287:SF4">
    <property type="entry name" value="OS03G0691500 PROTEIN"/>
    <property type="match status" value="1"/>
</dbReference>
<feature type="coiled-coil region" evidence="5">
    <location>
        <begin position="463"/>
        <end position="612"/>
    </location>
</feature>
<name>A0ABQ7LWX6_BRACM</name>
<keyword evidence="2" id="KW-0805">Transcription regulation</keyword>
<feature type="domain" description="BHLH" evidence="7">
    <location>
        <begin position="1286"/>
        <end position="1335"/>
    </location>
</feature>
<gene>
    <name evidence="8" type="primary">A08p031070.1_BraROA</name>
    <name evidence="8" type="ORF">IGI04_031762</name>
</gene>
<dbReference type="PANTHER" id="PTHR45287">
    <property type="entry name" value="OS03G0691500 PROTEIN"/>
    <property type="match status" value="1"/>
</dbReference>
<evidence type="ECO:0000313" key="9">
    <source>
        <dbReference type="Proteomes" id="UP000823674"/>
    </source>
</evidence>
<evidence type="ECO:0000256" key="4">
    <source>
        <dbReference type="ARBA" id="ARBA00023242"/>
    </source>
</evidence>
<keyword evidence="3" id="KW-0804">Transcription</keyword>
<proteinExistence type="predicted"/>
<dbReference type="InterPro" id="IPR036638">
    <property type="entry name" value="HLH_DNA-bd_sf"/>
</dbReference>
<feature type="coiled-coil region" evidence="5">
    <location>
        <begin position="1"/>
        <end position="217"/>
    </location>
</feature>
<keyword evidence="9" id="KW-1185">Reference proteome</keyword>
<dbReference type="Pfam" id="PF00010">
    <property type="entry name" value="HLH"/>
    <property type="match status" value="1"/>
</dbReference>
<evidence type="ECO:0000256" key="2">
    <source>
        <dbReference type="ARBA" id="ARBA00023015"/>
    </source>
</evidence>
<keyword evidence="5" id="KW-0175">Coiled coil</keyword>
<dbReference type="InterPro" id="IPR011598">
    <property type="entry name" value="bHLH_dom"/>
</dbReference>
<dbReference type="Gene3D" id="4.10.280.10">
    <property type="entry name" value="Helix-loop-helix DNA-binding domain"/>
    <property type="match status" value="1"/>
</dbReference>
<feature type="region of interest" description="Disordered" evidence="6">
    <location>
        <begin position="1268"/>
        <end position="1294"/>
    </location>
</feature>
<comment type="subcellular location">
    <subcellularLocation>
        <location evidence="1">Nucleus</location>
    </subcellularLocation>
</comment>
<feature type="coiled-coil region" evidence="5">
    <location>
        <begin position="662"/>
        <end position="749"/>
    </location>
</feature>
<dbReference type="PROSITE" id="PS50888">
    <property type="entry name" value="BHLH"/>
    <property type="match status" value="1"/>
</dbReference>
<evidence type="ECO:0000313" key="8">
    <source>
        <dbReference type="EMBL" id="KAG5390221.1"/>
    </source>
</evidence>
<evidence type="ECO:0000256" key="6">
    <source>
        <dbReference type="SAM" id="MobiDB-lite"/>
    </source>
</evidence>
<evidence type="ECO:0000256" key="3">
    <source>
        <dbReference type="ARBA" id="ARBA00023163"/>
    </source>
</evidence>
<dbReference type="Proteomes" id="UP000823674">
    <property type="component" value="Chromosome A08"/>
</dbReference>
<accession>A0ABQ7LWX6</accession>
<dbReference type="SMART" id="SM00353">
    <property type="entry name" value="HLH"/>
    <property type="match status" value="1"/>
</dbReference>